<proteinExistence type="predicted"/>
<sequence length="69" mass="7764">MIEHLSNPGKFLESAKKHLKKDGKLVLTTPNLRSLYLMKEILLGKTRGGHVVGFTEETLRNLLKRHGGL</sequence>
<dbReference type="Gene3D" id="3.40.50.150">
    <property type="entry name" value="Vaccinia Virus protein VP39"/>
    <property type="match status" value="1"/>
</dbReference>
<dbReference type="Pfam" id="PF13489">
    <property type="entry name" value="Methyltransf_23"/>
    <property type="match status" value="1"/>
</dbReference>
<evidence type="ECO:0000313" key="2">
    <source>
        <dbReference type="Proteomes" id="UP000070491"/>
    </source>
</evidence>
<name>A0A133VII1_9EURY</name>
<evidence type="ECO:0000313" key="1">
    <source>
        <dbReference type="EMBL" id="KXB06248.1"/>
    </source>
</evidence>
<dbReference type="PATRIC" id="fig|1698282.3.peg.401"/>
<dbReference type="AlphaFoldDB" id="A0A133VII1"/>
<dbReference type="EMBL" id="LHYG01000009">
    <property type="protein sequence ID" value="KXB06248.1"/>
    <property type="molecule type" value="Genomic_DNA"/>
</dbReference>
<comment type="caution">
    <text evidence="1">The sequence shown here is derived from an EMBL/GenBank/DDBJ whole genome shotgun (WGS) entry which is preliminary data.</text>
</comment>
<keyword evidence="2" id="KW-1185">Reference proteome</keyword>
<protein>
    <recommendedName>
        <fullName evidence="3">Methyltransferase type 11 domain-containing protein</fullName>
    </recommendedName>
</protein>
<dbReference type="InterPro" id="IPR029063">
    <property type="entry name" value="SAM-dependent_MTases_sf"/>
</dbReference>
<evidence type="ECO:0008006" key="3">
    <source>
        <dbReference type="Google" id="ProtNLM"/>
    </source>
</evidence>
<accession>A0A133VII1</accession>
<gene>
    <name evidence="1" type="ORF">AKJ53_00930</name>
</gene>
<reference evidence="1 2" key="1">
    <citation type="journal article" date="2016" name="Sci. Rep.">
        <title>Metabolic traits of an uncultured archaeal lineage -MSBL1- from brine pools of the Red Sea.</title>
        <authorList>
            <person name="Mwirichia R."/>
            <person name="Alam I."/>
            <person name="Rashid M."/>
            <person name="Vinu M."/>
            <person name="Ba-Alawi W."/>
            <person name="Anthony Kamau A."/>
            <person name="Kamanda Ngugi D."/>
            <person name="Goker M."/>
            <person name="Klenk H.P."/>
            <person name="Bajic V."/>
            <person name="Stingl U."/>
        </authorList>
    </citation>
    <scope>NUCLEOTIDE SEQUENCE [LARGE SCALE GENOMIC DNA]</scope>
    <source>
        <strain evidence="1">SCGC-AAA382F02</strain>
    </source>
</reference>
<dbReference type="Proteomes" id="UP000070491">
    <property type="component" value="Unassembled WGS sequence"/>
</dbReference>
<organism evidence="1 2">
    <name type="scientific">candidate division MSBL1 archaeon SCGC-AAA382F02</name>
    <dbReference type="NCBI Taxonomy" id="1698282"/>
    <lineage>
        <taxon>Archaea</taxon>
        <taxon>Methanobacteriati</taxon>
        <taxon>Methanobacteriota</taxon>
        <taxon>candidate division MSBL1</taxon>
    </lineage>
</organism>
<dbReference type="SUPFAM" id="SSF53335">
    <property type="entry name" value="S-adenosyl-L-methionine-dependent methyltransferases"/>
    <property type="match status" value="1"/>
</dbReference>